<protein>
    <recommendedName>
        <fullName evidence="1">Peptidase S9 prolyl oligopeptidase catalytic domain-containing protein</fullName>
    </recommendedName>
</protein>
<dbReference type="EMBL" id="BPQB01000028">
    <property type="protein sequence ID" value="GJE92806.1"/>
    <property type="molecule type" value="Genomic_DNA"/>
</dbReference>
<dbReference type="SUPFAM" id="SSF82171">
    <property type="entry name" value="DPP6 N-terminal domain-like"/>
    <property type="match status" value="1"/>
</dbReference>
<reference evidence="2 3" key="1">
    <citation type="submission" date="2021-08" db="EMBL/GenBank/DDBJ databases">
        <title>Draft Genome Sequence of Phanerochaete sordida strain YK-624.</title>
        <authorList>
            <person name="Mori T."/>
            <person name="Dohra H."/>
            <person name="Suzuki T."/>
            <person name="Kawagishi H."/>
            <person name="Hirai H."/>
        </authorList>
    </citation>
    <scope>NUCLEOTIDE SEQUENCE [LARGE SCALE GENOMIC DNA]</scope>
    <source>
        <strain evidence="2 3">YK-624</strain>
    </source>
</reference>
<comment type="caution">
    <text evidence="2">The sequence shown here is derived from an EMBL/GenBank/DDBJ whole genome shotgun (WGS) entry which is preliminary data.</text>
</comment>
<dbReference type="Pfam" id="PF00326">
    <property type="entry name" value="Peptidase_S9"/>
    <property type="match status" value="1"/>
</dbReference>
<evidence type="ECO:0000313" key="2">
    <source>
        <dbReference type="EMBL" id="GJE92806.1"/>
    </source>
</evidence>
<proteinExistence type="predicted"/>
<dbReference type="PANTHER" id="PTHR43056:SF5">
    <property type="entry name" value="PEPTIDASE S9 PROLYL OLIGOPEPTIDASE CATALYTIC DOMAIN-CONTAINING PROTEIN"/>
    <property type="match status" value="1"/>
</dbReference>
<organism evidence="2 3">
    <name type="scientific">Phanerochaete sordida</name>
    <dbReference type="NCBI Taxonomy" id="48140"/>
    <lineage>
        <taxon>Eukaryota</taxon>
        <taxon>Fungi</taxon>
        <taxon>Dikarya</taxon>
        <taxon>Basidiomycota</taxon>
        <taxon>Agaricomycotina</taxon>
        <taxon>Agaricomycetes</taxon>
        <taxon>Polyporales</taxon>
        <taxon>Phanerochaetaceae</taxon>
        <taxon>Phanerochaete</taxon>
    </lineage>
</organism>
<dbReference type="PANTHER" id="PTHR43056">
    <property type="entry name" value="PEPTIDASE S9 PROLYL OLIGOPEPTIDASE"/>
    <property type="match status" value="1"/>
</dbReference>
<accession>A0A9P3GDJ2</accession>
<evidence type="ECO:0000259" key="1">
    <source>
        <dbReference type="Pfam" id="PF00326"/>
    </source>
</evidence>
<dbReference type="InterPro" id="IPR001375">
    <property type="entry name" value="Peptidase_S9_cat"/>
</dbReference>
<feature type="domain" description="Peptidase S9 prolyl oligopeptidase catalytic" evidence="1">
    <location>
        <begin position="354"/>
        <end position="562"/>
    </location>
</feature>
<dbReference type="AlphaFoldDB" id="A0A9P3GDJ2"/>
<keyword evidence="3" id="KW-1185">Reference proteome</keyword>
<dbReference type="InterPro" id="IPR011042">
    <property type="entry name" value="6-blade_b-propeller_TolB-like"/>
</dbReference>
<dbReference type="Gene3D" id="2.120.10.30">
    <property type="entry name" value="TolB, C-terminal domain"/>
    <property type="match status" value="1"/>
</dbReference>
<dbReference type="Proteomes" id="UP000703269">
    <property type="component" value="Unassembled WGS sequence"/>
</dbReference>
<dbReference type="InterPro" id="IPR050585">
    <property type="entry name" value="Xaa-Pro_dipeptidyl-ppase/CocE"/>
</dbReference>
<dbReference type="SUPFAM" id="SSF53474">
    <property type="entry name" value="alpha/beta-Hydrolases"/>
    <property type="match status" value="1"/>
</dbReference>
<gene>
    <name evidence="2" type="ORF">PsYK624_089630</name>
</gene>
<sequence length="579" mass="63796">MAVRNNVIYFTNIPDFRIYKAVRGSCEAVSPVRPEWHFGDLDIHPSQDVIACVREDLTDPAPGAVQTTLVAANTADGTVSTLAEGWDFYADPLFSPDGSRIAYTRWNHPDSAFHSMQLVVADVVEGDNHITLANEVVVAGEPGESVAQQPQWLSNDELMFVYDVSGWGQPWRFCVGGLAHPILASPLTEDFSEAHWWHGTSTYAVLSPSFALCSALSAGFARLYLLDINRGSLHLLDNPYPALKQVRAMSDTAVVFVGSNATQGPAIIQLTVLPGADSKWSAKFEVIAPSSAIGLSEDYMPVPRALELSDDEGRPLYALYFPPTSPNFEALPGEVPPALVSFHPGPNYRPTSGFDWIRLLYTSRGWAWVEVMFGGSTGFGREYQQRLEGQIGIRDVNDVKDATRQMIELGLIDINRVALRGGASGGYGVLRSLILHPKFYAAGTSYFGLIDLKDIHEASQKFQMHYAKHLVGGYPDEIPDTYRERSPRYNPDAISDPVLLIYGKVSEQVPIAQIQQFADAIRSDGHRADLLALENEGHRMRDAKSWALAYQAELAFFEDVLGFAKKGGAQNLGSRCRIW</sequence>
<dbReference type="GO" id="GO:0008236">
    <property type="term" value="F:serine-type peptidase activity"/>
    <property type="evidence" value="ECO:0007669"/>
    <property type="project" value="InterPro"/>
</dbReference>
<evidence type="ECO:0000313" key="3">
    <source>
        <dbReference type="Proteomes" id="UP000703269"/>
    </source>
</evidence>
<name>A0A9P3GDJ2_9APHY</name>
<dbReference type="GO" id="GO:0006508">
    <property type="term" value="P:proteolysis"/>
    <property type="evidence" value="ECO:0007669"/>
    <property type="project" value="InterPro"/>
</dbReference>
<dbReference type="OrthoDB" id="43744at2759"/>
<dbReference type="InterPro" id="IPR029058">
    <property type="entry name" value="AB_hydrolase_fold"/>
</dbReference>
<dbReference type="Gene3D" id="3.40.50.1820">
    <property type="entry name" value="alpha/beta hydrolase"/>
    <property type="match status" value="1"/>
</dbReference>